<dbReference type="GeneID" id="5546748"/>
<dbReference type="KEGG" id="vpo:Kpol_1032p55"/>
<organism evidence="6">
    <name type="scientific">Vanderwaltozyma polyspora (strain ATCC 22028 / DSM 70294 / BCRC 21397 / CBS 2163 / NBRC 10782 / NRRL Y-8283 / UCD 57-17)</name>
    <name type="common">Kluyveromyces polysporus</name>
    <dbReference type="NCBI Taxonomy" id="436907"/>
    <lineage>
        <taxon>Eukaryota</taxon>
        <taxon>Fungi</taxon>
        <taxon>Dikarya</taxon>
        <taxon>Ascomycota</taxon>
        <taxon>Saccharomycotina</taxon>
        <taxon>Saccharomycetes</taxon>
        <taxon>Saccharomycetales</taxon>
        <taxon>Saccharomycetaceae</taxon>
        <taxon>Vanderwaltozyma</taxon>
    </lineage>
</organism>
<dbReference type="Pfam" id="PF08241">
    <property type="entry name" value="Methyltransf_11"/>
    <property type="match status" value="1"/>
</dbReference>
<keyword evidence="2" id="KW-0489">Methyltransferase</keyword>
<evidence type="ECO:0000256" key="1">
    <source>
        <dbReference type="ARBA" id="ARBA00008361"/>
    </source>
</evidence>
<keyword evidence="6" id="KW-1185">Reference proteome</keyword>
<dbReference type="SUPFAM" id="SSF53335">
    <property type="entry name" value="S-adenosyl-L-methionine-dependent methyltransferases"/>
    <property type="match status" value="1"/>
</dbReference>
<dbReference type="EMBL" id="DS480389">
    <property type="protein sequence ID" value="EDO18461.1"/>
    <property type="molecule type" value="Genomic_DNA"/>
</dbReference>
<dbReference type="OMA" id="GPYWPAE"/>
<dbReference type="STRING" id="436907.A7TH09"/>
<dbReference type="InParanoid" id="A7TH09"/>
<dbReference type="Proteomes" id="UP000000267">
    <property type="component" value="Unassembled WGS sequence"/>
</dbReference>
<evidence type="ECO:0000313" key="5">
    <source>
        <dbReference type="EMBL" id="EDO18461.1"/>
    </source>
</evidence>
<name>A7TH09_VANPO</name>
<evidence type="ECO:0000256" key="2">
    <source>
        <dbReference type="ARBA" id="ARBA00022603"/>
    </source>
</evidence>
<dbReference type="PANTHER" id="PTHR44942">
    <property type="entry name" value="METHYLTRANSF_11 DOMAIN-CONTAINING PROTEIN"/>
    <property type="match status" value="1"/>
</dbReference>
<sequence length="296" mass="34196">MSQFSDSRYNANNYNTYRPSYPESFYEKLKEYEQTSLSLHDGRLKTLLDIGCGTGIATYQLSKNLKDFDQLIGIDASDTMIKTATEAYGSIKSLSFEISGYDKIDDKFASESIDMITCFQACHWFDFDKFVNVSWKLLKVDAPLAIVGYMDSVILEYPELDSLLHELEYGQENLGPYWDQPGRTILRSGLADFHLDETKFTDIQEVIIDAKMLRSKYYDSDNNPLIVSKKMALSDFANYLRTSSSYFTWRQKHQDSEDLVQIYMNKILEKIDSLKLSSEVTIVWGSYYKIGKKKQL</sequence>
<evidence type="ECO:0000313" key="6">
    <source>
        <dbReference type="Proteomes" id="UP000000267"/>
    </source>
</evidence>
<dbReference type="GO" id="GO:0046547">
    <property type="term" value="F:trans-aconitate 3-methyltransferase activity"/>
    <property type="evidence" value="ECO:0007669"/>
    <property type="project" value="EnsemblFungi"/>
</dbReference>
<dbReference type="InterPro" id="IPR013216">
    <property type="entry name" value="Methyltransf_11"/>
</dbReference>
<comment type="similarity">
    <text evidence="1">Belongs to the methyltransferase superfamily.</text>
</comment>
<dbReference type="GO" id="GO:0032259">
    <property type="term" value="P:methylation"/>
    <property type="evidence" value="ECO:0007669"/>
    <property type="project" value="UniProtKB-KW"/>
</dbReference>
<proteinExistence type="inferred from homology"/>
<dbReference type="Gene3D" id="3.40.50.150">
    <property type="entry name" value="Vaccinia Virus protein VP39"/>
    <property type="match status" value="1"/>
</dbReference>
<dbReference type="CDD" id="cd02440">
    <property type="entry name" value="AdoMet_MTases"/>
    <property type="match status" value="1"/>
</dbReference>
<dbReference type="AlphaFoldDB" id="A7TH09"/>
<evidence type="ECO:0000256" key="3">
    <source>
        <dbReference type="ARBA" id="ARBA00022679"/>
    </source>
</evidence>
<dbReference type="HOGENOM" id="CLU_049344_1_2_1"/>
<gene>
    <name evidence="5" type="ORF">Kpol_1032p55</name>
</gene>
<dbReference type="FunCoup" id="A7TH09">
    <property type="interactions" value="775"/>
</dbReference>
<dbReference type="PhylomeDB" id="A7TH09"/>
<dbReference type="InterPro" id="IPR051052">
    <property type="entry name" value="Diverse_substrate_MTase"/>
</dbReference>
<dbReference type="eggNOG" id="KOG3010">
    <property type="taxonomic scope" value="Eukaryota"/>
</dbReference>
<dbReference type="RefSeq" id="XP_001646319.1">
    <property type="nucleotide sequence ID" value="XM_001646269.1"/>
</dbReference>
<reference evidence="5 6" key="1">
    <citation type="journal article" date="2007" name="Proc. Natl. Acad. Sci. U.S.A.">
        <title>Independent sorting-out of thousands of duplicated gene pairs in two yeast species descended from a whole-genome duplication.</title>
        <authorList>
            <person name="Scannell D.R."/>
            <person name="Frank A.C."/>
            <person name="Conant G.C."/>
            <person name="Byrne K.P."/>
            <person name="Woolfit M."/>
            <person name="Wolfe K.H."/>
        </authorList>
    </citation>
    <scope>NUCLEOTIDE SEQUENCE [LARGE SCALE GENOMIC DNA]</scope>
    <source>
        <strain evidence="6">ATCC 22028 / DSM 70294 / BCRC 21397 / CBS 2163 / NBRC 10782 / NRRL Y-8283 / UCD 57-17</strain>
    </source>
</reference>
<keyword evidence="3" id="KW-0808">Transferase</keyword>
<accession>A7TH09</accession>
<evidence type="ECO:0000259" key="4">
    <source>
        <dbReference type="Pfam" id="PF08241"/>
    </source>
</evidence>
<dbReference type="InterPro" id="IPR029063">
    <property type="entry name" value="SAM-dependent_MTases_sf"/>
</dbReference>
<feature type="domain" description="Methyltransferase type 11" evidence="4">
    <location>
        <begin position="48"/>
        <end position="142"/>
    </location>
</feature>
<dbReference type="OrthoDB" id="10027013at2759"/>
<dbReference type="GO" id="GO:0005829">
    <property type="term" value="C:cytosol"/>
    <property type="evidence" value="ECO:0007669"/>
    <property type="project" value="EnsemblFungi"/>
</dbReference>
<protein>
    <recommendedName>
        <fullName evidence="4">Methyltransferase type 11 domain-containing protein</fullName>
    </recommendedName>
</protein>
<dbReference type="GO" id="GO:0034198">
    <property type="term" value="P:cellular response to amino acid starvation"/>
    <property type="evidence" value="ECO:0007669"/>
    <property type="project" value="EnsemblFungi"/>
</dbReference>
<dbReference type="PANTHER" id="PTHR44942:SF4">
    <property type="entry name" value="METHYLTRANSFERASE TYPE 11 DOMAIN-CONTAINING PROTEIN"/>
    <property type="match status" value="1"/>
</dbReference>